<accession>A0AAD2FDD0</accession>
<feature type="region of interest" description="Disordered" evidence="1">
    <location>
        <begin position="99"/>
        <end position="143"/>
    </location>
</feature>
<dbReference type="AlphaFoldDB" id="A0AAD2FDD0"/>
<name>A0AAD2FDD0_9STRA</name>
<comment type="caution">
    <text evidence="2">The sequence shown here is derived from an EMBL/GenBank/DDBJ whole genome shotgun (WGS) entry which is preliminary data.</text>
</comment>
<gene>
    <name evidence="2" type="ORF">CYCCA115_LOCUS1784</name>
</gene>
<keyword evidence="3" id="KW-1185">Reference proteome</keyword>
<evidence type="ECO:0000313" key="2">
    <source>
        <dbReference type="EMBL" id="CAJ1929872.1"/>
    </source>
</evidence>
<organism evidence="2 3">
    <name type="scientific">Cylindrotheca closterium</name>
    <dbReference type="NCBI Taxonomy" id="2856"/>
    <lineage>
        <taxon>Eukaryota</taxon>
        <taxon>Sar</taxon>
        <taxon>Stramenopiles</taxon>
        <taxon>Ochrophyta</taxon>
        <taxon>Bacillariophyta</taxon>
        <taxon>Bacillariophyceae</taxon>
        <taxon>Bacillariophycidae</taxon>
        <taxon>Bacillariales</taxon>
        <taxon>Bacillariaceae</taxon>
        <taxon>Cylindrotheca</taxon>
    </lineage>
</organism>
<evidence type="ECO:0000256" key="1">
    <source>
        <dbReference type="SAM" id="MobiDB-lite"/>
    </source>
</evidence>
<feature type="compositionally biased region" description="Gly residues" evidence="1">
    <location>
        <begin position="118"/>
        <end position="133"/>
    </location>
</feature>
<dbReference type="Proteomes" id="UP001295423">
    <property type="component" value="Unassembled WGS sequence"/>
</dbReference>
<protein>
    <submittedName>
        <fullName evidence="2">Uncharacterized protein</fullName>
    </submittedName>
</protein>
<dbReference type="EMBL" id="CAKOGP040000100">
    <property type="protein sequence ID" value="CAJ1929872.1"/>
    <property type="molecule type" value="Genomic_DNA"/>
</dbReference>
<proteinExistence type="predicted"/>
<reference evidence="2" key="1">
    <citation type="submission" date="2023-08" db="EMBL/GenBank/DDBJ databases">
        <authorList>
            <person name="Audoor S."/>
            <person name="Bilcke G."/>
        </authorList>
    </citation>
    <scope>NUCLEOTIDE SEQUENCE</scope>
</reference>
<evidence type="ECO:0000313" key="3">
    <source>
        <dbReference type="Proteomes" id="UP001295423"/>
    </source>
</evidence>
<sequence>MYLFDTSNHIRRPYNTEIGIHANRLKTLFMYHDMLPGNCSNVNDENDPAQIRKRELALFRSFPLDWQGDFINLQNDLANDDNIAWKDIVSWMTQKKRTVDRKKLMQESSQRRARPGNRTGGRGLQQNRFGGGHGHVRPSYGFQPYPRTRTLQDILKGIHKVFNVEAVPTNKIKDDFNQEAPTMVAEAVDSMASAVDAPKLVAFSQDETIKAEANNSNNRDKTTMLSRTTIKKLKALLRKAAFLNGTKTMSYGGMPSAKQYQHQEHFYQAEENQQQWNNQFNFEQEEYYPEEQEAQENFSYDEDSPFLFHEDRY</sequence>